<dbReference type="EMBL" id="JACHDR010000001">
    <property type="protein sequence ID" value="MBB5512199.1"/>
    <property type="molecule type" value="Genomic_DNA"/>
</dbReference>
<comment type="caution">
    <text evidence="1">The sequence shown here is derived from an EMBL/GenBank/DDBJ whole genome shotgun (WGS) entry which is preliminary data.</text>
</comment>
<proteinExistence type="predicted"/>
<name>A0A7W8TSP0_9MICC</name>
<protein>
    <submittedName>
        <fullName evidence="1">Uncharacterized protein</fullName>
    </submittedName>
</protein>
<evidence type="ECO:0000313" key="1">
    <source>
        <dbReference type="EMBL" id="MBB5512199.1"/>
    </source>
</evidence>
<reference evidence="1 2" key="1">
    <citation type="submission" date="2020-08" db="EMBL/GenBank/DDBJ databases">
        <title>Sequencing the genomes of 1000 actinobacteria strains.</title>
        <authorList>
            <person name="Klenk H.-P."/>
        </authorList>
    </citation>
    <scope>NUCLEOTIDE SEQUENCE [LARGE SCALE GENOMIC DNA]</scope>
    <source>
        <strain evidence="1 2">DSM 105783</strain>
    </source>
</reference>
<gene>
    <name evidence="1" type="ORF">HD598_000886</name>
</gene>
<dbReference type="AlphaFoldDB" id="A0A7W8TSP0"/>
<accession>A0A7W8TSP0</accession>
<sequence>MYEAAADYFGRDIRYGWIPLDEDRAQIVRSLHGLSQQIGFLEEARIGQSPSRRKTEILPKDWATFDVDRSKAIESFAAGLDQEIVAMQREIFDFCATLRDLFIQRQIAREEG</sequence>
<organism evidence="1 2">
    <name type="scientific">Neomicrococcus aestuarii</name>
    <dbReference type="NCBI Taxonomy" id="556325"/>
    <lineage>
        <taxon>Bacteria</taxon>
        <taxon>Bacillati</taxon>
        <taxon>Actinomycetota</taxon>
        <taxon>Actinomycetes</taxon>
        <taxon>Micrococcales</taxon>
        <taxon>Micrococcaceae</taxon>
        <taxon>Neomicrococcus</taxon>
    </lineage>
</organism>
<dbReference type="RefSeq" id="WP_221244594.1">
    <property type="nucleotide sequence ID" value="NZ_BAAARH010000015.1"/>
</dbReference>
<dbReference type="Proteomes" id="UP000580797">
    <property type="component" value="Unassembled WGS sequence"/>
</dbReference>
<evidence type="ECO:0000313" key="2">
    <source>
        <dbReference type="Proteomes" id="UP000580797"/>
    </source>
</evidence>